<evidence type="ECO:0000259" key="6">
    <source>
        <dbReference type="Pfam" id="PF02826"/>
    </source>
</evidence>
<feature type="domain" description="D-isomer specific 2-hydroxyacid dehydrogenase NAD-binding" evidence="6">
    <location>
        <begin position="155"/>
        <end position="334"/>
    </location>
</feature>
<comment type="similarity">
    <text evidence="1 4">Belongs to the D-isomer specific 2-hydroxyacid dehydrogenase family.</text>
</comment>
<accession>A0A3S3V063</accession>
<evidence type="ECO:0000259" key="5">
    <source>
        <dbReference type="Pfam" id="PF00389"/>
    </source>
</evidence>
<keyword evidence="2 4" id="KW-0560">Oxidoreductase</keyword>
<evidence type="ECO:0000313" key="8">
    <source>
        <dbReference type="Proteomes" id="UP000286701"/>
    </source>
</evidence>
<dbReference type="SUPFAM" id="SSF51735">
    <property type="entry name" value="NAD(P)-binding Rossmann-fold domains"/>
    <property type="match status" value="1"/>
</dbReference>
<dbReference type="AlphaFoldDB" id="A0A3S3V063"/>
<keyword evidence="8" id="KW-1185">Reference proteome</keyword>
<dbReference type="PANTHER" id="PTHR42789">
    <property type="entry name" value="D-ISOMER SPECIFIC 2-HYDROXYACID DEHYDROGENASE FAMILY PROTEIN (AFU_ORTHOLOGUE AFUA_6G10090)"/>
    <property type="match status" value="1"/>
</dbReference>
<dbReference type="OrthoDB" id="9805416at2"/>
<protein>
    <submittedName>
        <fullName evidence="7">Phosphoglycerate dehydrogenase</fullName>
    </submittedName>
</protein>
<proteinExistence type="inferred from homology"/>
<dbReference type="InterPro" id="IPR029753">
    <property type="entry name" value="D-isomer_DH_CS"/>
</dbReference>
<dbReference type="InterPro" id="IPR006139">
    <property type="entry name" value="D-isomer_2_OHA_DH_cat_dom"/>
</dbReference>
<dbReference type="SUPFAM" id="SSF52283">
    <property type="entry name" value="Formate/glycerate dehydrogenase catalytic domain-like"/>
    <property type="match status" value="1"/>
</dbReference>
<keyword evidence="3" id="KW-0520">NAD</keyword>
<evidence type="ECO:0000256" key="3">
    <source>
        <dbReference type="ARBA" id="ARBA00023027"/>
    </source>
</evidence>
<dbReference type="InterPro" id="IPR050857">
    <property type="entry name" value="D-2-hydroxyacid_DH"/>
</dbReference>
<dbReference type="GO" id="GO:0051287">
    <property type="term" value="F:NAD binding"/>
    <property type="evidence" value="ECO:0007669"/>
    <property type="project" value="InterPro"/>
</dbReference>
<dbReference type="EMBL" id="SBIW01000004">
    <property type="protein sequence ID" value="RWY52385.1"/>
    <property type="molecule type" value="Genomic_DNA"/>
</dbReference>
<sequence>MLLSELELNEFLESKEFVLISLNSLIPKIRVQTNSGEICNFALYKFKALKNNILIVDNIHSIFIERAEAAGYSCDYQPTIKTDEAIGILNQYDGLVIRSKFQVDKAVIDHAPHLRFICRAGAGMDNIDEAYAIKRNITLINAPEGNSDAVGEHAIGLLLSLMNNINIADAQIRAGNWQREANRGHELKGKTIGIIGYGHMGQSFARKLSGFQVGVLAYDKYKTGFSDKYAREVSMEEIVKHADVLSLHIPLTRETNGIVDDEFLFHFKKPIFLINTARGNVVKTSAVLNAIKQNKIIGAGLDVLEVEKFPALGEQAWFDELRQSGKVILSPHVAGWTFDSYRKISEVMAEKLSALPVGSE</sequence>
<dbReference type="Proteomes" id="UP000286701">
    <property type="component" value="Unassembled WGS sequence"/>
</dbReference>
<evidence type="ECO:0000313" key="7">
    <source>
        <dbReference type="EMBL" id="RWY52385.1"/>
    </source>
</evidence>
<name>A0A3S3V063_9SPHI</name>
<evidence type="ECO:0000256" key="4">
    <source>
        <dbReference type="RuleBase" id="RU003719"/>
    </source>
</evidence>
<evidence type="ECO:0000256" key="2">
    <source>
        <dbReference type="ARBA" id="ARBA00023002"/>
    </source>
</evidence>
<dbReference type="Pfam" id="PF02826">
    <property type="entry name" value="2-Hacid_dh_C"/>
    <property type="match status" value="1"/>
</dbReference>
<comment type="caution">
    <text evidence="7">The sequence shown here is derived from an EMBL/GenBank/DDBJ whole genome shotgun (WGS) entry which is preliminary data.</text>
</comment>
<dbReference type="InterPro" id="IPR006140">
    <property type="entry name" value="D-isomer_DH_NAD-bd"/>
</dbReference>
<dbReference type="PANTHER" id="PTHR42789:SF1">
    <property type="entry name" value="D-ISOMER SPECIFIC 2-HYDROXYACID DEHYDROGENASE FAMILY PROTEIN (AFU_ORTHOLOGUE AFUA_6G10090)"/>
    <property type="match status" value="1"/>
</dbReference>
<gene>
    <name evidence="7" type="ORF">EPL05_10775</name>
</gene>
<dbReference type="PROSITE" id="PS00670">
    <property type="entry name" value="D_2_HYDROXYACID_DH_2"/>
    <property type="match status" value="1"/>
</dbReference>
<dbReference type="GO" id="GO:0016616">
    <property type="term" value="F:oxidoreductase activity, acting on the CH-OH group of donors, NAD or NADP as acceptor"/>
    <property type="evidence" value="ECO:0007669"/>
    <property type="project" value="InterPro"/>
</dbReference>
<evidence type="ECO:0000256" key="1">
    <source>
        <dbReference type="ARBA" id="ARBA00005854"/>
    </source>
</evidence>
<dbReference type="InterPro" id="IPR036291">
    <property type="entry name" value="NAD(P)-bd_dom_sf"/>
</dbReference>
<dbReference type="Pfam" id="PF00389">
    <property type="entry name" value="2-Hacid_dh"/>
    <property type="match status" value="1"/>
</dbReference>
<reference evidence="7 8" key="1">
    <citation type="submission" date="2019-01" db="EMBL/GenBank/DDBJ databases">
        <title>Mucilaginibacter antarcticum sp. nov., isolated from antarctic soil.</title>
        <authorList>
            <person name="Yan Y.-Q."/>
            <person name="Du Z.-J."/>
        </authorList>
    </citation>
    <scope>NUCLEOTIDE SEQUENCE [LARGE SCALE GENOMIC DNA]</scope>
    <source>
        <strain evidence="7 8">F01003</strain>
    </source>
</reference>
<dbReference type="Gene3D" id="3.40.50.720">
    <property type="entry name" value="NAD(P)-binding Rossmann-like Domain"/>
    <property type="match status" value="2"/>
</dbReference>
<feature type="domain" description="D-isomer specific 2-hydroxyacid dehydrogenase catalytic" evidence="5">
    <location>
        <begin position="53"/>
        <end position="353"/>
    </location>
</feature>
<organism evidence="7 8">
    <name type="scientific">Mucilaginibacter gilvus</name>
    <dbReference type="NCBI Taxonomy" id="2305909"/>
    <lineage>
        <taxon>Bacteria</taxon>
        <taxon>Pseudomonadati</taxon>
        <taxon>Bacteroidota</taxon>
        <taxon>Sphingobacteriia</taxon>
        <taxon>Sphingobacteriales</taxon>
        <taxon>Sphingobacteriaceae</taxon>
        <taxon>Mucilaginibacter</taxon>
    </lineage>
</organism>